<dbReference type="STRING" id="90262.A0A1X2INW5"/>
<dbReference type="OrthoDB" id="196847at2759"/>
<dbReference type="PROSITE" id="PS50968">
    <property type="entry name" value="BIOTINYL_LIPOYL"/>
    <property type="match status" value="1"/>
</dbReference>
<dbReference type="InterPro" id="IPR000089">
    <property type="entry name" value="Biotin_lipoyl"/>
</dbReference>
<dbReference type="FunFam" id="3.40.50.20:FF:000010">
    <property type="entry name" value="Propionyl-CoA carboxylase subunit alpha"/>
    <property type="match status" value="1"/>
</dbReference>
<evidence type="ECO:0000256" key="1">
    <source>
        <dbReference type="ARBA" id="ARBA00001953"/>
    </source>
</evidence>
<dbReference type="PANTHER" id="PTHR18866:SF33">
    <property type="entry name" value="METHYLCROTONOYL-COA CARBOXYLASE SUBUNIT ALPHA, MITOCHONDRIAL-RELATED"/>
    <property type="match status" value="1"/>
</dbReference>
<sequence length="718" mass="79681">MFRLFKNVATPVVRVRSTYPIQLTCTKLYYSSQPERNALFEKVLIANRGEIACRVMRTAKKLGIKTVAVYSEADVHSQHVKMADEAYLIGPAPSAQSYLDINKILDVARLTGSQAIHPGYGFLSENADFADRVKSQQLAFIGPSGDAMRSMGSKSESKFIMEKAGVPVVPGYHGENQDVGFLKDQAQKIGYPVLIKAVKGGGGKGMRIVRHAGEFEEMLESSRRESIKSFGDDKVLVEKYLERPRHVEVQVFADKHDNVVHLFERDCSVQRRHQKVIEEAPAPGLSEEIRSQLGAKAVAAARAVGYENAGTVEFIMDNIDKQFYFMEMNTRLQVEHPVTEMVTDTDLVHWQFEVASGNRLLLNQDQLKLTGHAFEARVYAENPLNNFLPDTGPLFSVRTPETSEDLRLETGFIQGDQISVHYDPMISKLIVRGEDRNDALRRFRRALEQYQVVGLTTNIDFIKKVAEHPEFIKGEVETGFIQQFEKDLLKAPEVPNAETLALAATALRLQEQQQLTFNQHDPASPWQKAGNSLRLNSLETTRTTMESNGESFDVYMTTSPQANAANPNLVDVEIKQADNTVKTFEGVNSYLDEDGLLVASLDNKQVKSNVVLHNDDVVVFDEHGRTNLKLPTPLYVAGGAGSAGGAGNVLTPMPCKISQVMIKPGQKVEKGAAIIVLEAMKMEHVIRSPVDGVIDQVLYAVGDLVEENKSLVMFADAE</sequence>
<evidence type="ECO:0000256" key="6">
    <source>
        <dbReference type="PROSITE-ProRule" id="PRU00409"/>
    </source>
</evidence>
<evidence type="ECO:0000313" key="10">
    <source>
        <dbReference type="EMBL" id="ORZ19710.1"/>
    </source>
</evidence>
<protein>
    <submittedName>
        <fullName evidence="10">Carbamoyl-phosphate synthase L chain, ATP binding domain-domain-containing protein</fullName>
    </submittedName>
</protein>
<reference evidence="10 11" key="1">
    <citation type="submission" date="2016-07" db="EMBL/GenBank/DDBJ databases">
        <title>Pervasive Adenine N6-methylation of Active Genes in Fungi.</title>
        <authorList>
            <consortium name="DOE Joint Genome Institute"/>
            <person name="Mondo S.J."/>
            <person name="Dannebaum R.O."/>
            <person name="Kuo R.C."/>
            <person name="Labutti K."/>
            <person name="Haridas S."/>
            <person name="Kuo A."/>
            <person name="Salamov A."/>
            <person name="Ahrendt S.R."/>
            <person name="Lipzen A."/>
            <person name="Sullivan W."/>
            <person name="Andreopoulos W.B."/>
            <person name="Clum A."/>
            <person name="Lindquist E."/>
            <person name="Daum C."/>
            <person name="Ramamoorthy G.K."/>
            <person name="Gryganskyi A."/>
            <person name="Culley D."/>
            <person name="Magnuson J.K."/>
            <person name="James T.Y."/>
            <person name="O'Malley M.A."/>
            <person name="Stajich J.E."/>
            <person name="Spatafora J.W."/>
            <person name="Visel A."/>
            <person name="Grigoriev I.V."/>
        </authorList>
    </citation>
    <scope>NUCLEOTIDE SEQUENCE [LARGE SCALE GENOMIC DNA]</scope>
    <source>
        <strain evidence="10 11">NRRL 1336</strain>
    </source>
</reference>
<keyword evidence="4 6" id="KW-0067">ATP-binding</keyword>
<keyword evidence="11" id="KW-1185">Reference proteome</keyword>
<dbReference type="Gene3D" id="3.30.470.20">
    <property type="entry name" value="ATP-grasp fold, B domain"/>
    <property type="match status" value="1"/>
</dbReference>
<comment type="caution">
    <text evidence="10">The sequence shown here is derived from an EMBL/GenBank/DDBJ whole genome shotgun (WGS) entry which is preliminary data.</text>
</comment>
<evidence type="ECO:0000259" key="8">
    <source>
        <dbReference type="PROSITE" id="PS50975"/>
    </source>
</evidence>
<dbReference type="FunFam" id="3.30.470.20:FF:000028">
    <property type="entry name" value="Methylcrotonoyl-CoA carboxylase subunit alpha, mitochondrial"/>
    <property type="match status" value="1"/>
</dbReference>
<evidence type="ECO:0000256" key="2">
    <source>
        <dbReference type="ARBA" id="ARBA00022598"/>
    </source>
</evidence>
<keyword evidence="5" id="KW-0092">Biotin</keyword>
<dbReference type="InterPro" id="IPR011764">
    <property type="entry name" value="Biotin_carboxylation_dom"/>
</dbReference>
<evidence type="ECO:0000259" key="9">
    <source>
        <dbReference type="PROSITE" id="PS50979"/>
    </source>
</evidence>
<dbReference type="Pfam" id="PF00289">
    <property type="entry name" value="Biotin_carb_N"/>
    <property type="match status" value="1"/>
</dbReference>
<dbReference type="EMBL" id="MCGE01000007">
    <property type="protein sequence ID" value="ORZ19710.1"/>
    <property type="molecule type" value="Genomic_DNA"/>
</dbReference>
<dbReference type="InterPro" id="IPR013815">
    <property type="entry name" value="ATP_grasp_subdomain_1"/>
</dbReference>
<dbReference type="Pfam" id="PF02786">
    <property type="entry name" value="CPSase_L_D2"/>
    <property type="match status" value="1"/>
</dbReference>
<dbReference type="Pfam" id="PF02785">
    <property type="entry name" value="Biotin_carb_C"/>
    <property type="match status" value="1"/>
</dbReference>
<dbReference type="GO" id="GO:0004485">
    <property type="term" value="F:methylcrotonoyl-CoA carboxylase activity"/>
    <property type="evidence" value="ECO:0007669"/>
    <property type="project" value="TreeGrafter"/>
</dbReference>
<dbReference type="PROSITE" id="PS00867">
    <property type="entry name" value="CPSASE_2"/>
    <property type="match status" value="1"/>
</dbReference>
<dbReference type="Gene3D" id="3.30.1490.20">
    <property type="entry name" value="ATP-grasp fold, A domain"/>
    <property type="match status" value="1"/>
</dbReference>
<dbReference type="InterPro" id="IPR005479">
    <property type="entry name" value="CPAse_ATP-bd"/>
</dbReference>
<dbReference type="Gene3D" id="3.40.50.20">
    <property type="match status" value="1"/>
</dbReference>
<organism evidence="10 11">
    <name type="scientific">Absidia repens</name>
    <dbReference type="NCBI Taxonomy" id="90262"/>
    <lineage>
        <taxon>Eukaryota</taxon>
        <taxon>Fungi</taxon>
        <taxon>Fungi incertae sedis</taxon>
        <taxon>Mucoromycota</taxon>
        <taxon>Mucoromycotina</taxon>
        <taxon>Mucoromycetes</taxon>
        <taxon>Mucorales</taxon>
        <taxon>Cunninghamellaceae</taxon>
        <taxon>Absidia</taxon>
    </lineage>
</organism>
<dbReference type="CDD" id="cd06850">
    <property type="entry name" value="biotinyl_domain"/>
    <property type="match status" value="1"/>
</dbReference>
<dbReference type="SUPFAM" id="SSF52440">
    <property type="entry name" value="PreATP-grasp domain"/>
    <property type="match status" value="1"/>
</dbReference>
<keyword evidence="3 6" id="KW-0547">Nucleotide-binding</keyword>
<evidence type="ECO:0000313" key="11">
    <source>
        <dbReference type="Proteomes" id="UP000193560"/>
    </source>
</evidence>
<comment type="cofactor">
    <cofactor evidence="1">
        <name>biotin</name>
        <dbReference type="ChEBI" id="CHEBI:57586"/>
    </cofactor>
</comment>
<feature type="domain" description="Biotin carboxylation" evidence="9">
    <location>
        <begin position="39"/>
        <end position="486"/>
    </location>
</feature>
<evidence type="ECO:0000259" key="7">
    <source>
        <dbReference type="PROSITE" id="PS50968"/>
    </source>
</evidence>
<feature type="domain" description="Lipoyl-binding" evidence="7">
    <location>
        <begin position="640"/>
        <end position="715"/>
    </location>
</feature>
<dbReference type="GO" id="GO:0005739">
    <property type="term" value="C:mitochondrion"/>
    <property type="evidence" value="ECO:0007669"/>
    <property type="project" value="TreeGrafter"/>
</dbReference>
<dbReference type="Gene3D" id="3.30.700.40">
    <property type="match status" value="1"/>
</dbReference>
<dbReference type="SUPFAM" id="SSF56059">
    <property type="entry name" value="Glutathione synthetase ATP-binding domain-like"/>
    <property type="match status" value="1"/>
</dbReference>
<dbReference type="Gene3D" id="2.40.50.100">
    <property type="match status" value="1"/>
</dbReference>
<dbReference type="GO" id="GO:0005524">
    <property type="term" value="F:ATP binding"/>
    <property type="evidence" value="ECO:0007669"/>
    <property type="project" value="UniProtKB-UniRule"/>
</dbReference>
<dbReference type="InterPro" id="IPR011053">
    <property type="entry name" value="Single_hybrid_motif"/>
</dbReference>
<evidence type="ECO:0000256" key="5">
    <source>
        <dbReference type="ARBA" id="ARBA00023267"/>
    </source>
</evidence>
<dbReference type="InterPro" id="IPR016185">
    <property type="entry name" value="PreATP-grasp_dom_sf"/>
</dbReference>
<feature type="domain" description="ATP-grasp" evidence="8">
    <location>
        <begin position="158"/>
        <end position="356"/>
    </location>
</feature>
<dbReference type="InterPro" id="IPR011761">
    <property type="entry name" value="ATP-grasp"/>
</dbReference>
<dbReference type="NCBIfam" id="NF006367">
    <property type="entry name" value="PRK08591.1"/>
    <property type="match status" value="1"/>
</dbReference>
<keyword evidence="2" id="KW-0436">Ligase</keyword>
<dbReference type="PROSITE" id="PS50979">
    <property type="entry name" value="BC"/>
    <property type="match status" value="1"/>
</dbReference>
<dbReference type="FunFam" id="3.30.1490.20:FF:000003">
    <property type="entry name" value="acetyl-CoA carboxylase isoform X1"/>
    <property type="match status" value="1"/>
</dbReference>
<dbReference type="InterPro" id="IPR005481">
    <property type="entry name" value="BC-like_N"/>
</dbReference>
<evidence type="ECO:0000256" key="4">
    <source>
        <dbReference type="ARBA" id="ARBA00022840"/>
    </source>
</evidence>
<dbReference type="InterPro" id="IPR050856">
    <property type="entry name" value="Biotin_carboxylase_complex"/>
</dbReference>
<dbReference type="GO" id="GO:0046872">
    <property type="term" value="F:metal ion binding"/>
    <property type="evidence" value="ECO:0007669"/>
    <property type="project" value="InterPro"/>
</dbReference>
<dbReference type="PANTHER" id="PTHR18866">
    <property type="entry name" value="CARBOXYLASE:PYRUVATE/ACETYL-COA/PROPIONYL-COA CARBOXYLASE"/>
    <property type="match status" value="1"/>
</dbReference>
<dbReference type="InterPro" id="IPR005482">
    <property type="entry name" value="Biotin_COase_C"/>
</dbReference>
<dbReference type="SUPFAM" id="SSF51246">
    <property type="entry name" value="Rudiment single hybrid motif"/>
    <property type="match status" value="1"/>
</dbReference>
<dbReference type="SUPFAM" id="SSF51230">
    <property type="entry name" value="Single hybrid motif"/>
    <property type="match status" value="1"/>
</dbReference>
<dbReference type="AlphaFoldDB" id="A0A1X2INW5"/>
<dbReference type="PROSITE" id="PS50975">
    <property type="entry name" value="ATP_GRASP"/>
    <property type="match status" value="1"/>
</dbReference>
<dbReference type="SMART" id="SM00878">
    <property type="entry name" value="Biotin_carb_C"/>
    <property type="match status" value="1"/>
</dbReference>
<name>A0A1X2INW5_9FUNG</name>
<evidence type="ECO:0000256" key="3">
    <source>
        <dbReference type="ARBA" id="ARBA00022741"/>
    </source>
</evidence>
<dbReference type="Pfam" id="PF00364">
    <property type="entry name" value="Biotin_lipoyl"/>
    <property type="match status" value="1"/>
</dbReference>
<dbReference type="InterPro" id="IPR011054">
    <property type="entry name" value="Rudment_hybrid_motif"/>
</dbReference>
<proteinExistence type="predicted"/>
<dbReference type="Proteomes" id="UP000193560">
    <property type="component" value="Unassembled WGS sequence"/>
</dbReference>
<accession>A0A1X2INW5</accession>
<gene>
    <name evidence="10" type="ORF">BCR42DRAFT_481695</name>
</gene>